<dbReference type="EMBL" id="KN817576">
    <property type="protein sequence ID" value="KJA19618.1"/>
    <property type="molecule type" value="Genomic_DNA"/>
</dbReference>
<name>A0A0D2M8I9_HYPSF</name>
<accession>A0A0D2M8I9</accession>
<protein>
    <submittedName>
        <fullName evidence="2">Uncharacterized protein</fullName>
    </submittedName>
</protein>
<proteinExistence type="predicted"/>
<gene>
    <name evidence="2" type="ORF">HYPSUDRAFT_44179</name>
</gene>
<sequence>MTAGFHHSRWWLHHTPFTLTALTVRFMWVIAVINVDWFLRLDWGTWWHNTP</sequence>
<dbReference type="Proteomes" id="UP000054270">
    <property type="component" value="Unassembled WGS sequence"/>
</dbReference>
<keyword evidence="1" id="KW-0472">Membrane</keyword>
<keyword evidence="3" id="KW-1185">Reference proteome</keyword>
<evidence type="ECO:0000313" key="3">
    <source>
        <dbReference type="Proteomes" id="UP000054270"/>
    </source>
</evidence>
<dbReference type="AlphaFoldDB" id="A0A0D2M8I9"/>
<feature type="transmembrane region" description="Helical" evidence="1">
    <location>
        <begin position="17"/>
        <end position="39"/>
    </location>
</feature>
<reference evidence="3" key="1">
    <citation type="submission" date="2014-04" db="EMBL/GenBank/DDBJ databases">
        <title>Evolutionary Origins and Diversification of the Mycorrhizal Mutualists.</title>
        <authorList>
            <consortium name="DOE Joint Genome Institute"/>
            <consortium name="Mycorrhizal Genomics Consortium"/>
            <person name="Kohler A."/>
            <person name="Kuo A."/>
            <person name="Nagy L.G."/>
            <person name="Floudas D."/>
            <person name="Copeland A."/>
            <person name="Barry K.W."/>
            <person name="Cichocki N."/>
            <person name="Veneault-Fourrey C."/>
            <person name="LaButti K."/>
            <person name="Lindquist E.A."/>
            <person name="Lipzen A."/>
            <person name="Lundell T."/>
            <person name="Morin E."/>
            <person name="Murat C."/>
            <person name="Riley R."/>
            <person name="Ohm R."/>
            <person name="Sun H."/>
            <person name="Tunlid A."/>
            <person name="Henrissat B."/>
            <person name="Grigoriev I.V."/>
            <person name="Hibbett D.S."/>
            <person name="Martin F."/>
        </authorList>
    </citation>
    <scope>NUCLEOTIDE SEQUENCE [LARGE SCALE GENOMIC DNA]</scope>
    <source>
        <strain evidence="3">FD-334 SS-4</strain>
    </source>
</reference>
<evidence type="ECO:0000313" key="2">
    <source>
        <dbReference type="EMBL" id="KJA19618.1"/>
    </source>
</evidence>
<organism evidence="2 3">
    <name type="scientific">Hypholoma sublateritium (strain FD-334 SS-4)</name>
    <dbReference type="NCBI Taxonomy" id="945553"/>
    <lineage>
        <taxon>Eukaryota</taxon>
        <taxon>Fungi</taxon>
        <taxon>Dikarya</taxon>
        <taxon>Basidiomycota</taxon>
        <taxon>Agaricomycotina</taxon>
        <taxon>Agaricomycetes</taxon>
        <taxon>Agaricomycetidae</taxon>
        <taxon>Agaricales</taxon>
        <taxon>Agaricineae</taxon>
        <taxon>Strophariaceae</taxon>
        <taxon>Hypholoma</taxon>
    </lineage>
</organism>
<keyword evidence="1" id="KW-1133">Transmembrane helix</keyword>
<evidence type="ECO:0000256" key="1">
    <source>
        <dbReference type="SAM" id="Phobius"/>
    </source>
</evidence>
<keyword evidence="1" id="KW-0812">Transmembrane</keyword>